<sequence>MEESSEGSKSVDREQISAKVVEILKARQARNKSTGGVKYEKLSIAAKHCLSNNGPSRKFFQYFFGYYSDRISEKKPVAVEKKRLAQYTEETVSEHFFAKGSGLEDTLVTHGIMDPSTKKTTDPKRLLNRDETPQFIDFNTLKGNNIRKRVAGKGKSTILPKKENRECVTVDIVMDLSEFLYGAHLMLNREVLTEGIAPDEIAVFDSKIQEHQKYSTFGIVTINESGCQIGTTLLQRYHMLDQELTARGVERPVVEMTDNHDSRYDEAVMAFCAEKGIIQWSEKANTSGKLQALDQVNRKFHQEIEKATREFKLLRSAQLTTEMGHKVDTSDVSISTTDFIRIFCSIWFSWCTITDRITAFRRVDIFQTQFGPDQIDRNNFIYTPEQTVGADAPERVEDFAASPQGVRKGSSEYYKRKFEAMQGLAIRWQEYETSPT</sequence>
<name>A0AAE0GNP7_9CHLO</name>
<proteinExistence type="predicted"/>
<keyword evidence="2" id="KW-1185">Reference proteome</keyword>
<dbReference type="Proteomes" id="UP001190700">
    <property type="component" value="Unassembled WGS sequence"/>
</dbReference>
<organism evidence="1 2">
    <name type="scientific">Cymbomonas tetramitiformis</name>
    <dbReference type="NCBI Taxonomy" id="36881"/>
    <lineage>
        <taxon>Eukaryota</taxon>
        <taxon>Viridiplantae</taxon>
        <taxon>Chlorophyta</taxon>
        <taxon>Pyramimonadophyceae</taxon>
        <taxon>Pyramimonadales</taxon>
        <taxon>Pyramimonadaceae</taxon>
        <taxon>Cymbomonas</taxon>
    </lineage>
</organism>
<accession>A0AAE0GNP7</accession>
<comment type="caution">
    <text evidence="1">The sequence shown here is derived from an EMBL/GenBank/DDBJ whole genome shotgun (WGS) entry which is preliminary data.</text>
</comment>
<evidence type="ECO:0000313" key="2">
    <source>
        <dbReference type="Proteomes" id="UP001190700"/>
    </source>
</evidence>
<protein>
    <submittedName>
        <fullName evidence="1">Uncharacterized protein</fullName>
    </submittedName>
</protein>
<evidence type="ECO:0000313" key="1">
    <source>
        <dbReference type="EMBL" id="KAK3281469.1"/>
    </source>
</evidence>
<reference evidence="1 2" key="1">
    <citation type="journal article" date="2015" name="Genome Biol. Evol.">
        <title>Comparative Genomics of a Bacterivorous Green Alga Reveals Evolutionary Causalities and Consequences of Phago-Mixotrophic Mode of Nutrition.</title>
        <authorList>
            <person name="Burns J.A."/>
            <person name="Paasch A."/>
            <person name="Narechania A."/>
            <person name="Kim E."/>
        </authorList>
    </citation>
    <scope>NUCLEOTIDE SEQUENCE [LARGE SCALE GENOMIC DNA]</scope>
    <source>
        <strain evidence="1 2">PLY_AMNH</strain>
    </source>
</reference>
<dbReference type="EMBL" id="LGRX02003827">
    <property type="protein sequence ID" value="KAK3281469.1"/>
    <property type="molecule type" value="Genomic_DNA"/>
</dbReference>
<dbReference type="AlphaFoldDB" id="A0AAE0GNP7"/>
<gene>
    <name evidence="1" type="ORF">CYMTET_10736</name>
</gene>